<evidence type="ECO:0000259" key="1">
    <source>
        <dbReference type="Pfam" id="PF17921"/>
    </source>
</evidence>
<name>A0A699KLM8_TANCI</name>
<dbReference type="InterPro" id="IPR041588">
    <property type="entry name" value="Integrase_H2C2"/>
</dbReference>
<proteinExistence type="predicted"/>
<dbReference type="Pfam" id="PF17921">
    <property type="entry name" value="Integrase_H2C2"/>
    <property type="match status" value="1"/>
</dbReference>
<feature type="non-terminal residue" evidence="2">
    <location>
        <position position="100"/>
    </location>
</feature>
<organism evidence="2">
    <name type="scientific">Tanacetum cinerariifolium</name>
    <name type="common">Dalmatian daisy</name>
    <name type="synonym">Chrysanthemum cinerariifolium</name>
    <dbReference type="NCBI Taxonomy" id="118510"/>
    <lineage>
        <taxon>Eukaryota</taxon>
        <taxon>Viridiplantae</taxon>
        <taxon>Streptophyta</taxon>
        <taxon>Embryophyta</taxon>
        <taxon>Tracheophyta</taxon>
        <taxon>Spermatophyta</taxon>
        <taxon>Magnoliopsida</taxon>
        <taxon>eudicotyledons</taxon>
        <taxon>Gunneridae</taxon>
        <taxon>Pentapetalae</taxon>
        <taxon>asterids</taxon>
        <taxon>campanulids</taxon>
        <taxon>Asterales</taxon>
        <taxon>Asteraceae</taxon>
        <taxon>Asteroideae</taxon>
        <taxon>Anthemideae</taxon>
        <taxon>Anthemidinae</taxon>
        <taxon>Tanacetum</taxon>
    </lineage>
</organism>
<keyword evidence="2" id="KW-0695">RNA-directed DNA polymerase</keyword>
<evidence type="ECO:0000313" key="2">
    <source>
        <dbReference type="EMBL" id="GFB01097.1"/>
    </source>
</evidence>
<dbReference type="Gene3D" id="1.10.340.70">
    <property type="match status" value="1"/>
</dbReference>
<dbReference type="AlphaFoldDB" id="A0A699KLM8"/>
<feature type="domain" description="Integrase zinc-binding" evidence="1">
    <location>
        <begin position="60"/>
        <end position="99"/>
    </location>
</feature>
<dbReference type="GO" id="GO:0003964">
    <property type="term" value="F:RNA-directed DNA polymerase activity"/>
    <property type="evidence" value="ECO:0007669"/>
    <property type="project" value="UniProtKB-KW"/>
</dbReference>
<dbReference type="EMBL" id="BKCJ010533016">
    <property type="protein sequence ID" value="GFB01097.1"/>
    <property type="molecule type" value="Genomic_DNA"/>
</dbReference>
<gene>
    <name evidence="2" type="ORF">Tci_673068</name>
</gene>
<keyword evidence="2" id="KW-0808">Transferase</keyword>
<sequence>MSMTIQSGLKAKILEAHGEASKDLKAPAEWLRGLERHFEKRDDGGVYFFDRVWIPSVGGIRKLIMDEAHTLRYSVHPGADKMYYDLRDLYWWLGMKRDIT</sequence>
<comment type="caution">
    <text evidence="2">The sequence shown here is derived from an EMBL/GenBank/DDBJ whole genome shotgun (WGS) entry which is preliminary data.</text>
</comment>
<protein>
    <submittedName>
        <fullName evidence="2">Putative reverse transcriptase domain-containing protein</fullName>
    </submittedName>
</protein>
<reference evidence="2" key="1">
    <citation type="journal article" date="2019" name="Sci. Rep.">
        <title>Draft genome of Tanacetum cinerariifolium, the natural source of mosquito coil.</title>
        <authorList>
            <person name="Yamashiro T."/>
            <person name="Shiraishi A."/>
            <person name="Satake H."/>
            <person name="Nakayama K."/>
        </authorList>
    </citation>
    <scope>NUCLEOTIDE SEQUENCE</scope>
</reference>
<accession>A0A699KLM8</accession>
<keyword evidence="2" id="KW-0548">Nucleotidyltransferase</keyword>